<evidence type="ECO:0000259" key="2">
    <source>
        <dbReference type="Pfam" id="PF14326"/>
    </source>
</evidence>
<accession>A0A9X2THI4</accession>
<proteinExistence type="predicted"/>
<dbReference type="Proteomes" id="UP001155027">
    <property type="component" value="Unassembled WGS sequence"/>
</dbReference>
<sequence>MEAEHELYASDKTPQEARQEAIDRAQAEAIRQAIGTQVRAGRRTSTVETGEEVVSRFSQVVRTGASGRVVSSTVLEERRPKRGGEIFQYVRIRATVRPATGRPDPGFRADVSLKDESKTFVARGDLEESDEIIAEISVTEDAHVTLFSVTPDTLQVIWPNALSEDTFVAGGTTVEFPPPGLRAQGLRLRASTPERQGRATERLVAVATKQKVPFQDVPEYEVEDGALNTTQAGVEALNRWLVEIPLGQRAIGSVTYDVLKEGNP</sequence>
<dbReference type="InterPro" id="IPR025493">
    <property type="entry name" value="DUF4384"/>
</dbReference>
<reference evidence="3" key="1">
    <citation type="submission" date="2022-08" db="EMBL/GenBank/DDBJ databases">
        <title>Genomic Encyclopedia of Type Strains, Phase V (KMG-V): Genome sequencing to study the core and pangenomes of soil and plant-associated prokaryotes.</title>
        <authorList>
            <person name="Whitman W."/>
        </authorList>
    </citation>
    <scope>NUCLEOTIDE SEQUENCE</scope>
    <source>
        <strain evidence="3">0</strain>
    </source>
</reference>
<name>A0A9X2THI4_9BACT</name>
<evidence type="ECO:0000256" key="1">
    <source>
        <dbReference type="SAM" id="MobiDB-lite"/>
    </source>
</evidence>
<feature type="region of interest" description="Disordered" evidence="1">
    <location>
        <begin position="1"/>
        <end position="20"/>
    </location>
</feature>
<gene>
    <name evidence="3" type="ORF">GGP71_003227</name>
</gene>
<evidence type="ECO:0000313" key="3">
    <source>
        <dbReference type="EMBL" id="MCS3679277.1"/>
    </source>
</evidence>
<dbReference type="EMBL" id="JANUAU010000016">
    <property type="protein sequence ID" value="MCS3679277.1"/>
    <property type="molecule type" value="Genomic_DNA"/>
</dbReference>
<protein>
    <recommendedName>
        <fullName evidence="2">DUF4384 domain-containing protein</fullName>
    </recommendedName>
</protein>
<evidence type="ECO:0000313" key="4">
    <source>
        <dbReference type="Proteomes" id="UP001155027"/>
    </source>
</evidence>
<comment type="caution">
    <text evidence="3">The sequence shown here is derived from an EMBL/GenBank/DDBJ whole genome shotgun (WGS) entry which is preliminary data.</text>
</comment>
<dbReference type="Pfam" id="PF14326">
    <property type="entry name" value="DUF4384"/>
    <property type="match status" value="1"/>
</dbReference>
<feature type="domain" description="DUF4384" evidence="2">
    <location>
        <begin position="128"/>
        <end position="210"/>
    </location>
</feature>
<dbReference type="AlphaFoldDB" id="A0A9X2THI4"/>
<organism evidence="3 4">
    <name type="scientific">Salinibacter ruber</name>
    <dbReference type="NCBI Taxonomy" id="146919"/>
    <lineage>
        <taxon>Bacteria</taxon>
        <taxon>Pseudomonadati</taxon>
        <taxon>Rhodothermota</taxon>
        <taxon>Rhodothermia</taxon>
        <taxon>Rhodothermales</taxon>
        <taxon>Salinibacteraceae</taxon>
        <taxon>Salinibacter</taxon>
    </lineage>
</organism>
<dbReference type="RefSeq" id="WP_259081088.1">
    <property type="nucleotide sequence ID" value="NZ_JANUAU010000016.1"/>
</dbReference>